<dbReference type="EMBL" id="JBHMCG010000156">
    <property type="protein sequence ID" value="MFB9577774.1"/>
    <property type="molecule type" value="Genomic_DNA"/>
</dbReference>
<proteinExistence type="predicted"/>
<dbReference type="RefSeq" id="WP_386144903.1">
    <property type="nucleotide sequence ID" value="NZ_BAAAXD010000027.1"/>
</dbReference>
<reference evidence="1 2" key="1">
    <citation type="submission" date="2024-09" db="EMBL/GenBank/DDBJ databases">
        <authorList>
            <person name="Sun Q."/>
            <person name="Mori K."/>
        </authorList>
    </citation>
    <scope>NUCLEOTIDE SEQUENCE [LARGE SCALE GENOMIC DNA]</scope>
    <source>
        <strain evidence="1 2">JCM 3331</strain>
    </source>
</reference>
<dbReference type="Proteomes" id="UP001589710">
    <property type="component" value="Unassembled WGS sequence"/>
</dbReference>
<accession>A0ABV5RIU2</accession>
<keyword evidence="2" id="KW-1185">Reference proteome</keyword>
<sequence length="54" mass="5467">MGRTSFKAAARLRGLPVGPVPAPLTDAGPADLADLEKLLDGGSNLVGAVRRRAA</sequence>
<evidence type="ECO:0000313" key="2">
    <source>
        <dbReference type="Proteomes" id="UP001589710"/>
    </source>
</evidence>
<evidence type="ECO:0000313" key="1">
    <source>
        <dbReference type="EMBL" id="MFB9577774.1"/>
    </source>
</evidence>
<gene>
    <name evidence="1" type="ORF">ACFFTL_37245</name>
</gene>
<organism evidence="1 2">
    <name type="scientific">Streptomyces yanii</name>
    <dbReference type="NCBI Taxonomy" id="78510"/>
    <lineage>
        <taxon>Bacteria</taxon>
        <taxon>Bacillati</taxon>
        <taxon>Actinomycetota</taxon>
        <taxon>Actinomycetes</taxon>
        <taxon>Kitasatosporales</taxon>
        <taxon>Streptomycetaceae</taxon>
        <taxon>Streptomyces</taxon>
    </lineage>
</organism>
<comment type="caution">
    <text evidence="1">The sequence shown here is derived from an EMBL/GenBank/DDBJ whole genome shotgun (WGS) entry which is preliminary data.</text>
</comment>
<name>A0ABV5RIU2_9ACTN</name>
<protein>
    <submittedName>
        <fullName evidence="1">Uncharacterized protein</fullName>
    </submittedName>
</protein>